<dbReference type="AlphaFoldDB" id="A0A6J6E919"/>
<gene>
    <name evidence="2" type="ORF">UFOPK1650_00641</name>
</gene>
<reference evidence="2" key="1">
    <citation type="submission" date="2020-05" db="EMBL/GenBank/DDBJ databases">
        <authorList>
            <person name="Chiriac C."/>
            <person name="Salcher M."/>
            <person name="Ghai R."/>
            <person name="Kavagutti S V."/>
        </authorList>
    </citation>
    <scope>NUCLEOTIDE SEQUENCE</scope>
</reference>
<dbReference type="EMBL" id="CAEZTJ010000083">
    <property type="protein sequence ID" value="CAB4569848.1"/>
    <property type="molecule type" value="Genomic_DNA"/>
</dbReference>
<accession>A0A6J6E919</accession>
<proteinExistence type="predicted"/>
<evidence type="ECO:0000313" key="2">
    <source>
        <dbReference type="EMBL" id="CAB4569848.1"/>
    </source>
</evidence>
<sequence length="105" mass="10896">MSPFATVMMSGSIPNRSEPNIEPKRPNPVTTSSAIIKTSYFFKTFWIAGKYSFGGTITPPAACNGSAMKAATVSGPSLRIKASSSSASVCENSASVAPGAFSQIR</sequence>
<feature type="region of interest" description="Disordered" evidence="1">
    <location>
        <begin position="1"/>
        <end position="29"/>
    </location>
</feature>
<name>A0A6J6E919_9ZZZZ</name>
<evidence type="ECO:0000256" key="1">
    <source>
        <dbReference type="SAM" id="MobiDB-lite"/>
    </source>
</evidence>
<organism evidence="2">
    <name type="scientific">freshwater metagenome</name>
    <dbReference type="NCBI Taxonomy" id="449393"/>
    <lineage>
        <taxon>unclassified sequences</taxon>
        <taxon>metagenomes</taxon>
        <taxon>ecological metagenomes</taxon>
    </lineage>
</organism>
<protein>
    <submittedName>
        <fullName evidence="2">Unannotated protein</fullName>
    </submittedName>
</protein>